<reference evidence="8" key="1">
    <citation type="submission" date="2018-06" db="EMBL/GenBank/DDBJ databases">
        <authorList>
            <person name="Zhirakovskaya E."/>
        </authorList>
    </citation>
    <scope>NUCLEOTIDE SEQUENCE</scope>
</reference>
<feature type="transmembrane region" description="Helical" evidence="6">
    <location>
        <begin position="49"/>
        <end position="69"/>
    </location>
</feature>
<feature type="transmembrane region" description="Helical" evidence="6">
    <location>
        <begin position="248"/>
        <end position="265"/>
    </location>
</feature>
<organism evidence="8">
    <name type="scientific">hydrothermal vent metagenome</name>
    <dbReference type="NCBI Taxonomy" id="652676"/>
    <lineage>
        <taxon>unclassified sequences</taxon>
        <taxon>metagenomes</taxon>
        <taxon>ecological metagenomes</taxon>
    </lineage>
</organism>
<dbReference type="SUPFAM" id="SSF103473">
    <property type="entry name" value="MFS general substrate transporter"/>
    <property type="match status" value="1"/>
</dbReference>
<comment type="subcellular location">
    <subcellularLocation>
        <location evidence="1">Cell membrane</location>
        <topology evidence="1">Multi-pass membrane protein</topology>
    </subcellularLocation>
</comment>
<feature type="transmembrane region" description="Helical" evidence="6">
    <location>
        <begin position="126"/>
        <end position="147"/>
    </location>
</feature>
<dbReference type="EMBL" id="UOEU01000562">
    <property type="protein sequence ID" value="VAW34965.1"/>
    <property type="molecule type" value="Genomic_DNA"/>
</dbReference>
<feature type="transmembrane region" description="Helical" evidence="6">
    <location>
        <begin position="190"/>
        <end position="208"/>
    </location>
</feature>
<evidence type="ECO:0000313" key="8">
    <source>
        <dbReference type="EMBL" id="VAW34965.1"/>
    </source>
</evidence>
<keyword evidence="5 6" id="KW-0472">Membrane</keyword>
<dbReference type="InterPro" id="IPR050189">
    <property type="entry name" value="MFS_Efflux_Transporters"/>
</dbReference>
<dbReference type="AlphaFoldDB" id="A0A3B0UV05"/>
<feature type="transmembrane region" description="Helical" evidence="6">
    <location>
        <begin position="162"/>
        <end position="181"/>
    </location>
</feature>
<keyword evidence="2" id="KW-1003">Cell membrane</keyword>
<feature type="domain" description="Major facilitator superfamily (MFS) profile" evidence="7">
    <location>
        <begin position="1"/>
        <end position="301"/>
    </location>
</feature>
<dbReference type="PANTHER" id="PTHR43124:SF3">
    <property type="entry name" value="CHLORAMPHENICOL EFFLUX PUMP RV0191"/>
    <property type="match status" value="1"/>
</dbReference>
<keyword evidence="4 6" id="KW-1133">Transmembrane helix</keyword>
<feature type="transmembrane region" description="Helical" evidence="6">
    <location>
        <begin position="75"/>
        <end position="98"/>
    </location>
</feature>
<dbReference type="Pfam" id="PF07690">
    <property type="entry name" value="MFS_1"/>
    <property type="match status" value="1"/>
</dbReference>
<dbReference type="InterPro" id="IPR011701">
    <property type="entry name" value="MFS"/>
</dbReference>
<evidence type="ECO:0000256" key="2">
    <source>
        <dbReference type="ARBA" id="ARBA00022475"/>
    </source>
</evidence>
<sequence>MAAAFVPPVEMYPLFVLMALFIALGLAVYDTVADGYAIDVTPAEEQGQIQGVMVVGRALGLVLLASIYGRIIEQFGWEIIFVAVALLTLAPQILLWFAHEPTERAQSQTFSWEALRSLWRPDVFRFGLYAIVYSVAIYGANAIVTLFANEGLGRSLVEVGDVAALGGVGMVIGGVLATYLVRRVSIWQQGMWTAVAVFVVLLLMALVANENNITILFVLWGISLSASELIYITLAMAKADRRMGAGQFAIFMAISNVGIGVGQSASTSLIDTIDFRWIFVGLAIVSLFSLPLLAVMRQDDKRDPNPLLTAVSGS</sequence>
<evidence type="ECO:0000256" key="5">
    <source>
        <dbReference type="ARBA" id="ARBA00023136"/>
    </source>
</evidence>
<feature type="transmembrane region" description="Helical" evidence="6">
    <location>
        <begin position="277"/>
        <end position="296"/>
    </location>
</feature>
<evidence type="ECO:0000259" key="7">
    <source>
        <dbReference type="PROSITE" id="PS50850"/>
    </source>
</evidence>
<name>A0A3B0UV05_9ZZZZ</name>
<dbReference type="InterPro" id="IPR036259">
    <property type="entry name" value="MFS_trans_sf"/>
</dbReference>
<protein>
    <recommendedName>
        <fullName evidence="7">Major facilitator superfamily (MFS) profile domain-containing protein</fullName>
    </recommendedName>
</protein>
<dbReference type="PANTHER" id="PTHR43124">
    <property type="entry name" value="PURINE EFFLUX PUMP PBUE"/>
    <property type="match status" value="1"/>
</dbReference>
<keyword evidence="3 6" id="KW-0812">Transmembrane</keyword>
<gene>
    <name evidence="8" type="ORF">MNBD_CHLOROFLEXI01-907</name>
</gene>
<evidence type="ECO:0000256" key="4">
    <source>
        <dbReference type="ARBA" id="ARBA00022989"/>
    </source>
</evidence>
<dbReference type="Gene3D" id="1.20.1250.20">
    <property type="entry name" value="MFS general substrate transporter like domains"/>
    <property type="match status" value="1"/>
</dbReference>
<evidence type="ECO:0000256" key="3">
    <source>
        <dbReference type="ARBA" id="ARBA00022692"/>
    </source>
</evidence>
<dbReference type="InterPro" id="IPR020846">
    <property type="entry name" value="MFS_dom"/>
</dbReference>
<evidence type="ECO:0000256" key="1">
    <source>
        <dbReference type="ARBA" id="ARBA00004651"/>
    </source>
</evidence>
<proteinExistence type="predicted"/>
<accession>A0A3B0UV05</accession>
<dbReference type="GO" id="GO:0022857">
    <property type="term" value="F:transmembrane transporter activity"/>
    <property type="evidence" value="ECO:0007669"/>
    <property type="project" value="InterPro"/>
</dbReference>
<evidence type="ECO:0000256" key="6">
    <source>
        <dbReference type="SAM" id="Phobius"/>
    </source>
</evidence>
<dbReference type="PROSITE" id="PS50850">
    <property type="entry name" value="MFS"/>
    <property type="match status" value="1"/>
</dbReference>
<feature type="transmembrane region" description="Helical" evidence="6">
    <location>
        <begin position="214"/>
        <end position="236"/>
    </location>
</feature>
<feature type="transmembrane region" description="Helical" evidence="6">
    <location>
        <begin position="12"/>
        <end position="29"/>
    </location>
</feature>
<dbReference type="GO" id="GO:0005886">
    <property type="term" value="C:plasma membrane"/>
    <property type="evidence" value="ECO:0007669"/>
    <property type="project" value="UniProtKB-SubCell"/>
</dbReference>